<evidence type="ECO:0000313" key="1">
    <source>
        <dbReference type="EMBL" id="CAJ1375929.1"/>
    </source>
</evidence>
<name>A0AA36MKL7_9DINO</name>
<evidence type="ECO:0000313" key="2">
    <source>
        <dbReference type="Proteomes" id="UP001178507"/>
    </source>
</evidence>
<comment type="caution">
    <text evidence="1">The sequence shown here is derived from an EMBL/GenBank/DDBJ whole genome shotgun (WGS) entry which is preliminary data.</text>
</comment>
<proteinExistence type="predicted"/>
<organism evidence="1 2">
    <name type="scientific">Effrenium voratum</name>
    <dbReference type="NCBI Taxonomy" id="2562239"/>
    <lineage>
        <taxon>Eukaryota</taxon>
        <taxon>Sar</taxon>
        <taxon>Alveolata</taxon>
        <taxon>Dinophyceae</taxon>
        <taxon>Suessiales</taxon>
        <taxon>Symbiodiniaceae</taxon>
        <taxon>Effrenium</taxon>
    </lineage>
</organism>
<gene>
    <name evidence="1" type="ORF">EVOR1521_LOCUS5110</name>
</gene>
<keyword evidence="2" id="KW-1185">Reference proteome</keyword>
<protein>
    <submittedName>
        <fullName evidence="1">Uncharacterized protein</fullName>
    </submittedName>
</protein>
<dbReference type="Proteomes" id="UP001178507">
    <property type="component" value="Unassembled WGS sequence"/>
</dbReference>
<dbReference type="EMBL" id="CAUJNA010000348">
    <property type="protein sequence ID" value="CAJ1375929.1"/>
    <property type="molecule type" value="Genomic_DNA"/>
</dbReference>
<sequence length="113" mass="12706">MVSQISQEVRRRVCTIQSTTCNPWTLEHYRECIFPLDGKASCSTVMKCGLPISLSNLAAIWASTRGILARLLQAAAKSVRVLAFDAGMRRMAHPAQEWQTVCFCNLPRIISHW</sequence>
<dbReference type="AlphaFoldDB" id="A0AA36MKL7"/>
<reference evidence="1" key="1">
    <citation type="submission" date="2023-08" db="EMBL/GenBank/DDBJ databases">
        <authorList>
            <person name="Chen Y."/>
            <person name="Shah S."/>
            <person name="Dougan E. K."/>
            <person name="Thang M."/>
            <person name="Chan C."/>
        </authorList>
    </citation>
    <scope>NUCLEOTIDE SEQUENCE</scope>
</reference>
<accession>A0AA36MKL7</accession>